<keyword evidence="3" id="KW-1185">Reference proteome</keyword>
<organism evidence="2 3">
    <name type="scientific">Uabimicrobium amorphum</name>
    <dbReference type="NCBI Taxonomy" id="2596890"/>
    <lineage>
        <taxon>Bacteria</taxon>
        <taxon>Pseudomonadati</taxon>
        <taxon>Planctomycetota</taxon>
        <taxon>Candidatus Uabimicrobiia</taxon>
        <taxon>Candidatus Uabimicrobiales</taxon>
        <taxon>Candidatus Uabimicrobiaceae</taxon>
        <taxon>Candidatus Uabimicrobium</taxon>
    </lineage>
</organism>
<name>A0A5S9IRL2_UABAM</name>
<feature type="domain" description="Cyclic-phosphate processing Receiver" evidence="1">
    <location>
        <begin position="12"/>
        <end position="100"/>
    </location>
</feature>
<protein>
    <recommendedName>
        <fullName evidence="1">Cyclic-phosphate processing Receiver domain-containing protein</fullName>
    </recommendedName>
</protein>
<proteinExistence type="predicted"/>
<gene>
    <name evidence="2" type="ORF">UABAM_05197</name>
</gene>
<sequence length="140" mass="16339">MKETMTKILRILIVEDLPERQQQICNMYKEHAWVTTTISTHAIRLVNAYDFDLIHLDYNLAEQTTGLEVAECLAKSRNAQTQVVIHSMNPDGAKKMSQLIVNVEVIPISKLLKKDIYTKRLKEQLKKEQVNWNYVFKGYM</sequence>
<dbReference type="Pfam" id="PF20274">
    <property type="entry name" value="cREC_REC"/>
    <property type="match status" value="1"/>
</dbReference>
<dbReference type="SUPFAM" id="SSF52172">
    <property type="entry name" value="CheY-like"/>
    <property type="match status" value="1"/>
</dbReference>
<accession>A0A5S9IRL2</accession>
<evidence type="ECO:0000313" key="2">
    <source>
        <dbReference type="EMBL" id="BBM86809.1"/>
    </source>
</evidence>
<evidence type="ECO:0000259" key="1">
    <source>
        <dbReference type="Pfam" id="PF20274"/>
    </source>
</evidence>
<dbReference type="EMBL" id="AP019860">
    <property type="protein sequence ID" value="BBM86809.1"/>
    <property type="molecule type" value="Genomic_DNA"/>
</dbReference>
<reference evidence="2 3" key="1">
    <citation type="submission" date="2019-08" db="EMBL/GenBank/DDBJ databases">
        <title>Complete genome sequence of Candidatus Uab amorphum.</title>
        <authorList>
            <person name="Shiratori T."/>
            <person name="Suzuki S."/>
            <person name="Kakizawa Y."/>
            <person name="Ishida K."/>
        </authorList>
    </citation>
    <scope>NUCLEOTIDE SEQUENCE [LARGE SCALE GENOMIC DNA]</scope>
    <source>
        <strain evidence="2 3">SRT547</strain>
    </source>
</reference>
<dbReference type="KEGG" id="uam:UABAM_05197"/>
<dbReference type="InterPro" id="IPR011006">
    <property type="entry name" value="CheY-like_superfamily"/>
</dbReference>
<evidence type="ECO:0000313" key="3">
    <source>
        <dbReference type="Proteomes" id="UP000326354"/>
    </source>
</evidence>
<dbReference type="Gene3D" id="3.40.50.2300">
    <property type="match status" value="1"/>
</dbReference>
<dbReference type="InterPro" id="IPR046909">
    <property type="entry name" value="cREC_REC"/>
</dbReference>
<dbReference type="AlphaFoldDB" id="A0A5S9IRL2"/>
<dbReference type="Proteomes" id="UP000326354">
    <property type="component" value="Chromosome"/>
</dbReference>